<keyword evidence="8" id="KW-1185">Reference proteome</keyword>
<evidence type="ECO:0000256" key="1">
    <source>
        <dbReference type="ARBA" id="ARBA00004167"/>
    </source>
</evidence>
<dbReference type="PIRSF" id="PIRSF003299">
    <property type="entry name" value="VirB8_PtlE"/>
    <property type="match status" value="1"/>
</dbReference>
<keyword evidence="2 5" id="KW-0812">Transmembrane</keyword>
<dbReference type="RefSeq" id="WP_311193928.1">
    <property type="nucleotide sequence ID" value="NZ_CP115542.1"/>
</dbReference>
<sequence length="252" mass="27688">MTDQNTPPSSLGDEVSLDAYSRSLLEDAKRFDTNALERADRMVKRMSLMTLGFCGVTVAAVIVAIVATMDVREVQPYVLIKDENAGTVTELVKVEPQEWTQGTALDAAYLAQYVRSREEFSDAQVGYNYEQVELMSTGPVLDEYMRWIDPEANRLSPLALYPKGVVDIEITGVVRMSQGAAQVHYKRFVKGVPSAPRPASFIATVEFSYLTKNMTLGARLRNPMGFTVSSYNVDESVVGTTVQPGSGGAPRQ</sequence>
<evidence type="ECO:0000256" key="2">
    <source>
        <dbReference type="ARBA" id="ARBA00022692"/>
    </source>
</evidence>
<keyword evidence="4 5" id="KW-0472">Membrane</keyword>
<evidence type="ECO:0000259" key="6">
    <source>
        <dbReference type="Pfam" id="PF04335"/>
    </source>
</evidence>
<proteinExistence type="predicted"/>
<evidence type="ECO:0000313" key="8">
    <source>
        <dbReference type="Proteomes" id="UP001302072"/>
    </source>
</evidence>
<dbReference type="EMBL" id="CP115542">
    <property type="protein sequence ID" value="WNH54850.1"/>
    <property type="molecule type" value="Genomic_DNA"/>
</dbReference>
<reference evidence="7 8" key="1">
    <citation type="submission" date="2022-12" db="EMBL/GenBank/DDBJ databases">
        <title>Two new species, Stenotrophomonas aracearum and Stenotrophomonas oahuensis, isolated from Anthurium (Araceae family) in Hawaii.</title>
        <authorList>
            <person name="Chunag S.C."/>
            <person name="Dobhal S."/>
            <person name="Alvarez A."/>
            <person name="Arif M."/>
        </authorList>
    </citation>
    <scope>NUCLEOTIDE SEQUENCE [LARGE SCALE GENOMIC DNA]</scope>
    <source>
        <strain evidence="7 8">A5586</strain>
        <plasmid evidence="7 8">pST01</plasmid>
    </source>
</reference>
<evidence type="ECO:0000256" key="3">
    <source>
        <dbReference type="ARBA" id="ARBA00022989"/>
    </source>
</evidence>
<dbReference type="InterPro" id="IPR026264">
    <property type="entry name" value="VirB8/PtlE"/>
</dbReference>
<dbReference type="Pfam" id="PF04335">
    <property type="entry name" value="VirB8"/>
    <property type="match status" value="1"/>
</dbReference>
<evidence type="ECO:0000256" key="5">
    <source>
        <dbReference type="SAM" id="Phobius"/>
    </source>
</evidence>
<name>A0ABY9YV30_9GAMM</name>
<dbReference type="Gene3D" id="3.10.450.230">
    <property type="entry name" value="VirB8 protein"/>
    <property type="match status" value="1"/>
</dbReference>
<dbReference type="CDD" id="cd16424">
    <property type="entry name" value="VirB8"/>
    <property type="match status" value="1"/>
</dbReference>
<dbReference type="InterPro" id="IPR007430">
    <property type="entry name" value="VirB8"/>
</dbReference>
<organism evidence="7 8">
    <name type="scientific">Stenotrophomonas oahuensis</name>
    <dbReference type="NCBI Taxonomy" id="3003271"/>
    <lineage>
        <taxon>Bacteria</taxon>
        <taxon>Pseudomonadati</taxon>
        <taxon>Pseudomonadota</taxon>
        <taxon>Gammaproteobacteria</taxon>
        <taxon>Lysobacterales</taxon>
        <taxon>Lysobacteraceae</taxon>
        <taxon>Stenotrophomonas</taxon>
    </lineage>
</organism>
<geneLocation type="plasmid" evidence="7 8">
    <name>pST01</name>
</geneLocation>
<dbReference type="Proteomes" id="UP001302072">
    <property type="component" value="Plasmid pST01"/>
</dbReference>
<feature type="transmembrane region" description="Helical" evidence="5">
    <location>
        <begin position="48"/>
        <end position="69"/>
    </location>
</feature>
<accession>A0ABY9YV30</accession>
<gene>
    <name evidence="7" type="ORF">PDM29_20770</name>
</gene>
<keyword evidence="3 5" id="KW-1133">Transmembrane helix</keyword>
<evidence type="ECO:0000313" key="7">
    <source>
        <dbReference type="EMBL" id="WNH54850.1"/>
    </source>
</evidence>
<feature type="domain" description="Bacterial virulence protein VirB8" evidence="6">
    <location>
        <begin position="28"/>
        <end position="235"/>
    </location>
</feature>
<comment type="subcellular location">
    <subcellularLocation>
        <location evidence="1">Membrane</location>
        <topology evidence="1">Single-pass membrane protein</topology>
    </subcellularLocation>
</comment>
<protein>
    <submittedName>
        <fullName evidence="7">Type IV secretion system protein</fullName>
    </submittedName>
</protein>
<evidence type="ECO:0000256" key="4">
    <source>
        <dbReference type="ARBA" id="ARBA00023136"/>
    </source>
</evidence>
<dbReference type="InterPro" id="IPR032710">
    <property type="entry name" value="NTF2-like_dom_sf"/>
</dbReference>
<keyword evidence="7" id="KW-0614">Plasmid</keyword>
<dbReference type="SUPFAM" id="SSF54427">
    <property type="entry name" value="NTF2-like"/>
    <property type="match status" value="1"/>
</dbReference>